<dbReference type="SMART" id="SM01012">
    <property type="entry name" value="ANTAR"/>
    <property type="match status" value="1"/>
</dbReference>
<evidence type="ECO:0000313" key="8">
    <source>
        <dbReference type="Proteomes" id="UP000037175"/>
    </source>
</evidence>
<reference evidence="8" key="1">
    <citation type="submission" date="2015-07" db="EMBL/GenBank/DDBJ databases">
        <title>Complete Genome of Thermincola ferriacetica strain Z-0001T.</title>
        <authorList>
            <person name="Lusk B."/>
            <person name="Badalamenti J.P."/>
            <person name="Parameswaran P."/>
            <person name="Bond D.R."/>
            <person name="Torres C.I."/>
        </authorList>
    </citation>
    <scope>NUCLEOTIDE SEQUENCE [LARGE SCALE GENOMIC DNA]</scope>
    <source>
        <strain evidence="8">Z-0001</strain>
    </source>
</reference>
<evidence type="ECO:0000256" key="4">
    <source>
        <dbReference type="SAM" id="Coils"/>
    </source>
</evidence>
<dbReference type="GO" id="GO:0003723">
    <property type="term" value="F:RNA binding"/>
    <property type="evidence" value="ECO:0007669"/>
    <property type="project" value="InterPro"/>
</dbReference>
<dbReference type="PIRSF" id="PIRSF036382">
    <property type="entry name" value="RR_antiterm"/>
    <property type="match status" value="1"/>
</dbReference>
<feature type="coiled-coil region" evidence="4">
    <location>
        <begin position="118"/>
        <end position="145"/>
    </location>
</feature>
<protein>
    <recommendedName>
        <fullName evidence="1">Stage 0 sporulation protein A homolog</fullName>
    </recommendedName>
</protein>
<dbReference type="SMART" id="SM00448">
    <property type="entry name" value="REC"/>
    <property type="match status" value="1"/>
</dbReference>
<name>A0A0L6W2Q2_9FIRM</name>
<comment type="caution">
    <text evidence="3">Lacks conserved residue(s) required for the propagation of feature annotation.</text>
</comment>
<evidence type="ECO:0000313" key="7">
    <source>
        <dbReference type="EMBL" id="KNZ69820.1"/>
    </source>
</evidence>
<dbReference type="Proteomes" id="UP000037175">
    <property type="component" value="Unassembled WGS sequence"/>
</dbReference>
<feature type="domain" description="ANTAR" evidence="6">
    <location>
        <begin position="125"/>
        <end position="186"/>
    </location>
</feature>
<dbReference type="Pfam" id="PF03861">
    <property type="entry name" value="ANTAR"/>
    <property type="match status" value="1"/>
</dbReference>
<dbReference type="RefSeq" id="WP_052217564.1">
    <property type="nucleotide sequence ID" value="NZ_LGTE01000008.1"/>
</dbReference>
<dbReference type="PANTHER" id="PTHR43367:SF1">
    <property type="entry name" value="TWO-COMPONENT RESPONSE REGULATOR-LIKE APRR6-RELATED"/>
    <property type="match status" value="1"/>
</dbReference>
<evidence type="ECO:0000259" key="5">
    <source>
        <dbReference type="PROSITE" id="PS50110"/>
    </source>
</evidence>
<sequence length="197" mass="22582">MHELRIMIADPDVDFCKYLREKLVQAGYIVVAEASEARSALHMIFSSQPDVALINARFHGQDGLDISYFLEEHRIAPVILMADYDDYEILSYVLGHWVFGYLVKPIDFATLIPNMEIAVANYRRLLNLEAEIKKLKENLENRKLIEKAKGILADMLGFTEEEALKFLQKISMDKCMPMKKVALKIIAKYGQAQNGRE</sequence>
<comment type="caution">
    <text evidence="7">The sequence shown here is derived from an EMBL/GenBank/DDBJ whole genome shotgun (WGS) entry which is preliminary data.</text>
</comment>
<dbReference type="AlphaFoldDB" id="A0A0L6W2Q2"/>
<dbReference type="InterPro" id="IPR036388">
    <property type="entry name" value="WH-like_DNA-bd_sf"/>
</dbReference>
<comment type="function">
    <text evidence="2">May play the central regulatory role in sporulation. It may be an element of the effector pathway responsible for the activation of sporulation genes in response to nutritional stress. Spo0A may act in concert with spo0H (a sigma factor) to control the expression of some genes that are critical to the sporulation process.</text>
</comment>
<keyword evidence="4" id="KW-0175">Coiled coil</keyword>
<accession>A0A0L6W2Q2</accession>
<dbReference type="PROSITE" id="PS50110">
    <property type="entry name" value="RESPONSE_REGULATORY"/>
    <property type="match status" value="1"/>
</dbReference>
<dbReference type="EMBL" id="LGTE01000008">
    <property type="protein sequence ID" value="KNZ69820.1"/>
    <property type="molecule type" value="Genomic_DNA"/>
</dbReference>
<dbReference type="Gene3D" id="3.40.50.2300">
    <property type="match status" value="1"/>
</dbReference>
<organism evidence="7 8">
    <name type="scientific">Thermincola ferriacetica</name>
    <dbReference type="NCBI Taxonomy" id="281456"/>
    <lineage>
        <taxon>Bacteria</taxon>
        <taxon>Bacillati</taxon>
        <taxon>Bacillota</taxon>
        <taxon>Clostridia</taxon>
        <taxon>Eubacteriales</taxon>
        <taxon>Thermincolaceae</taxon>
        <taxon>Thermincola</taxon>
    </lineage>
</organism>
<keyword evidence="8" id="KW-1185">Reference proteome</keyword>
<dbReference type="Gene3D" id="1.10.10.10">
    <property type="entry name" value="Winged helix-like DNA-binding domain superfamily/Winged helix DNA-binding domain"/>
    <property type="match status" value="1"/>
</dbReference>
<proteinExistence type="predicted"/>
<dbReference type="InterPro" id="IPR011006">
    <property type="entry name" value="CheY-like_superfamily"/>
</dbReference>
<dbReference type="Pfam" id="PF00072">
    <property type="entry name" value="Response_reg"/>
    <property type="match status" value="1"/>
</dbReference>
<dbReference type="GO" id="GO:0000160">
    <property type="term" value="P:phosphorelay signal transduction system"/>
    <property type="evidence" value="ECO:0007669"/>
    <property type="project" value="InterPro"/>
</dbReference>
<dbReference type="InterPro" id="IPR001789">
    <property type="entry name" value="Sig_transdc_resp-reg_receiver"/>
</dbReference>
<dbReference type="InterPro" id="IPR005561">
    <property type="entry name" value="ANTAR"/>
</dbReference>
<dbReference type="PROSITE" id="PS50921">
    <property type="entry name" value="ANTAR"/>
    <property type="match status" value="1"/>
</dbReference>
<feature type="domain" description="Response regulatory" evidence="5">
    <location>
        <begin position="5"/>
        <end position="119"/>
    </location>
</feature>
<dbReference type="InterPro" id="IPR008327">
    <property type="entry name" value="Sig_transdc_resp-reg_antiterm"/>
</dbReference>
<gene>
    <name evidence="7" type="ORF">Tfer_1430</name>
</gene>
<evidence type="ECO:0000259" key="6">
    <source>
        <dbReference type="PROSITE" id="PS50921"/>
    </source>
</evidence>
<evidence type="ECO:0000256" key="2">
    <source>
        <dbReference type="ARBA" id="ARBA00024867"/>
    </source>
</evidence>
<evidence type="ECO:0000256" key="1">
    <source>
        <dbReference type="ARBA" id="ARBA00018672"/>
    </source>
</evidence>
<evidence type="ECO:0000256" key="3">
    <source>
        <dbReference type="PROSITE-ProRule" id="PRU00169"/>
    </source>
</evidence>
<dbReference type="SUPFAM" id="SSF52172">
    <property type="entry name" value="CheY-like"/>
    <property type="match status" value="1"/>
</dbReference>
<dbReference type="PANTHER" id="PTHR43367">
    <property type="match status" value="1"/>
</dbReference>